<dbReference type="eggNOG" id="COG0584">
    <property type="taxonomic scope" value="Bacteria"/>
</dbReference>
<dbReference type="OrthoDB" id="9787897at2"/>
<protein>
    <recommendedName>
        <fullName evidence="1">GP-PDE domain-containing protein</fullName>
    </recommendedName>
</protein>
<dbReference type="Proteomes" id="UP000015520">
    <property type="component" value="Unassembled WGS sequence"/>
</dbReference>
<dbReference type="GO" id="GO:0008081">
    <property type="term" value="F:phosphoric diester hydrolase activity"/>
    <property type="evidence" value="ECO:0007669"/>
    <property type="project" value="InterPro"/>
</dbReference>
<dbReference type="EMBL" id="AUPZ01000009">
    <property type="protein sequence ID" value="EQB39248.1"/>
    <property type="molecule type" value="Genomic_DNA"/>
</dbReference>
<dbReference type="PANTHER" id="PTHR46211:SF1">
    <property type="entry name" value="GLYCEROPHOSPHODIESTER PHOSPHODIESTERASE, CYTOPLASMIC"/>
    <property type="match status" value="1"/>
</dbReference>
<comment type="caution">
    <text evidence="2">The sequence shown here is derived from an EMBL/GenBank/DDBJ whole genome shotgun (WGS) entry which is preliminary data.</text>
</comment>
<organism evidence="2 3">
    <name type="scientific">Sulfurimonas hongkongensis</name>
    <dbReference type="NCBI Taxonomy" id="1172190"/>
    <lineage>
        <taxon>Bacteria</taxon>
        <taxon>Pseudomonadati</taxon>
        <taxon>Campylobacterota</taxon>
        <taxon>Epsilonproteobacteria</taxon>
        <taxon>Campylobacterales</taxon>
        <taxon>Sulfurimonadaceae</taxon>
        <taxon>Sulfurimonas</taxon>
    </lineage>
</organism>
<dbReference type="InterPro" id="IPR030395">
    <property type="entry name" value="GP_PDE_dom"/>
</dbReference>
<dbReference type="Pfam" id="PF03009">
    <property type="entry name" value="GDPD"/>
    <property type="match status" value="1"/>
</dbReference>
<evidence type="ECO:0000313" key="2">
    <source>
        <dbReference type="EMBL" id="EQB39248.1"/>
    </source>
</evidence>
<dbReference type="GO" id="GO:0006629">
    <property type="term" value="P:lipid metabolic process"/>
    <property type="evidence" value="ECO:0007669"/>
    <property type="project" value="InterPro"/>
</dbReference>
<keyword evidence="3" id="KW-1185">Reference proteome</keyword>
<reference evidence="2 3" key="1">
    <citation type="submission" date="2013-07" db="EMBL/GenBank/DDBJ databases">
        <title>Sulfurimonas hongkongensis AST-10 Genome Sequencing.</title>
        <authorList>
            <person name="Cai L."/>
            <person name="Zhang T."/>
        </authorList>
    </citation>
    <scope>NUCLEOTIDE SEQUENCE [LARGE SCALE GENOMIC DNA]</scope>
    <source>
        <strain evidence="2 3">AST-10</strain>
    </source>
</reference>
<name>T0L0F1_9BACT</name>
<dbReference type="PROSITE" id="PS51704">
    <property type="entry name" value="GP_PDE"/>
    <property type="match status" value="1"/>
</dbReference>
<evidence type="ECO:0000259" key="1">
    <source>
        <dbReference type="PROSITE" id="PS51704"/>
    </source>
</evidence>
<gene>
    <name evidence="2" type="ORF">M947_07190</name>
</gene>
<dbReference type="PATRIC" id="fig|1172190.3.peg.1390"/>
<dbReference type="Gene3D" id="3.20.20.190">
    <property type="entry name" value="Phosphatidylinositol (PI) phosphodiesterase"/>
    <property type="match status" value="1"/>
</dbReference>
<dbReference type="STRING" id="1172190.M947_07190"/>
<evidence type="ECO:0000313" key="3">
    <source>
        <dbReference type="Proteomes" id="UP000015520"/>
    </source>
</evidence>
<dbReference type="AlphaFoldDB" id="T0L0F1"/>
<accession>T0L0F1</accession>
<dbReference type="PANTHER" id="PTHR46211">
    <property type="entry name" value="GLYCEROPHOSPHORYL DIESTER PHOSPHODIESTERASE"/>
    <property type="match status" value="1"/>
</dbReference>
<proteinExistence type="predicted"/>
<sequence length="244" mass="28208">MRFLKLFKSPSLIAAHRGFSHFNPENTLKALEFSVGRCDFIEIDVQLSRDKKAVIFHDQTLRRTTNIDKDFKVYELSYKELSKLDYGSWFDGIYEPMLDLKTALGFSKKHKMPLNIELKDTSEFCSDAEFVFIVLSLIESFEMQEEILLSSFRHEYLAIIKEMQPNISTAILVEDALPKNPIEYLVALDAKAYNISDELADAKTVKSLRESDIFVNVYTINDEKRAKELFFMGVNAIFSDKLIK</sequence>
<dbReference type="RefSeq" id="WP_021287695.1">
    <property type="nucleotide sequence ID" value="NZ_AUPZ01000009.1"/>
</dbReference>
<dbReference type="InterPro" id="IPR017946">
    <property type="entry name" value="PLC-like_Pdiesterase_TIM-brl"/>
</dbReference>
<feature type="domain" description="GP-PDE" evidence="1">
    <location>
        <begin position="11"/>
        <end position="244"/>
    </location>
</feature>
<dbReference type="SUPFAM" id="SSF51695">
    <property type="entry name" value="PLC-like phosphodiesterases"/>
    <property type="match status" value="1"/>
</dbReference>